<reference evidence="2 3" key="1">
    <citation type="submission" date="2024-04" db="EMBL/GenBank/DDBJ databases">
        <authorList>
            <person name="Fracassetti M."/>
        </authorList>
    </citation>
    <scope>NUCLEOTIDE SEQUENCE [LARGE SCALE GENOMIC DNA]</scope>
</reference>
<dbReference type="AlphaFoldDB" id="A0AAV2EBA4"/>
<dbReference type="EMBL" id="OZ034817">
    <property type="protein sequence ID" value="CAL1382825.1"/>
    <property type="molecule type" value="Genomic_DNA"/>
</dbReference>
<evidence type="ECO:0000313" key="3">
    <source>
        <dbReference type="Proteomes" id="UP001497516"/>
    </source>
</evidence>
<protein>
    <submittedName>
        <fullName evidence="2">Uncharacterized protein</fullName>
    </submittedName>
</protein>
<accession>A0AAV2EBA4</accession>
<gene>
    <name evidence="2" type="ORF">LTRI10_LOCUS24130</name>
</gene>
<organism evidence="2 3">
    <name type="scientific">Linum trigynum</name>
    <dbReference type="NCBI Taxonomy" id="586398"/>
    <lineage>
        <taxon>Eukaryota</taxon>
        <taxon>Viridiplantae</taxon>
        <taxon>Streptophyta</taxon>
        <taxon>Embryophyta</taxon>
        <taxon>Tracheophyta</taxon>
        <taxon>Spermatophyta</taxon>
        <taxon>Magnoliopsida</taxon>
        <taxon>eudicotyledons</taxon>
        <taxon>Gunneridae</taxon>
        <taxon>Pentapetalae</taxon>
        <taxon>rosids</taxon>
        <taxon>fabids</taxon>
        <taxon>Malpighiales</taxon>
        <taxon>Linaceae</taxon>
        <taxon>Linum</taxon>
    </lineage>
</organism>
<name>A0AAV2EBA4_9ROSI</name>
<evidence type="ECO:0000313" key="2">
    <source>
        <dbReference type="EMBL" id="CAL1382825.1"/>
    </source>
</evidence>
<feature type="region of interest" description="Disordered" evidence="1">
    <location>
        <begin position="32"/>
        <end position="51"/>
    </location>
</feature>
<dbReference type="Proteomes" id="UP001497516">
    <property type="component" value="Chromosome 4"/>
</dbReference>
<proteinExistence type="predicted"/>
<sequence length="112" mass="11991">MKIIEAEIGKADTSEIEIDSSVGEWVVNEGRESGLDTKTTPTLRRAGDCDGSLTKETTSMLEKAGDATPMLKVASDYVRSLKKESMSPLMNPGKATLVLVIASLLLCATKED</sequence>
<evidence type="ECO:0000256" key="1">
    <source>
        <dbReference type="SAM" id="MobiDB-lite"/>
    </source>
</evidence>
<keyword evidence="3" id="KW-1185">Reference proteome</keyword>